<gene>
    <name evidence="2" type="ORF">LFZ25_25340</name>
</gene>
<dbReference type="EMBL" id="CP022118">
    <property type="protein sequence ID" value="ASG19157.1"/>
    <property type="molecule type" value="Genomic_DNA"/>
</dbReference>
<protein>
    <recommendedName>
        <fullName evidence="1">Asparagine synthetase domain-containing protein</fullName>
    </recommendedName>
</protein>
<accession>A0A241PXG1</accession>
<feature type="domain" description="Asparagine synthetase" evidence="1">
    <location>
        <begin position="194"/>
        <end position="320"/>
    </location>
</feature>
<dbReference type="Pfam" id="PF00733">
    <property type="entry name" value="Asn_synthase"/>
    <property type="match status" value="1"/>
</dbReference>
<proteinExistence type="predicted"/>
<keyword evidence="2" id="KW-0614">Plasmid</keyword>
<evidence type="ECO:0000259" key="1">
    <source>
        <dbReference type="Pfam" id="PF00733"/>
    </source>
</evidence>
<dbReference type="SUPFAM" id="SSF52402">
    <property type="entry name" value="Adenine nucleotide alpha hydrolases-like"/>
    <property type="match status" value="1"/>
</dbReference>
<sequence length="360" mass="40599">MFKIEIFFKGTMSEVNPILCTDNIVVSGEIELPFVIESDNNQSIIIIGKANSYDSDWVDINTALKRLLRNEAQETDFYGDFICLKLFRNNVNIYTDPFGQFPVYYAINSNGSISLSDGAMCKSLLQAGQSIDIDFLLNYIINGEYLQGRTAITGLNILSPGFKYSFSLGGLLTREYIIDRIFSKAEASSPFNILKKSVVQKVACYEKLTLELSGGVESSSIAAILACHKKEKEVRFLTYYDKCSLSSNELKYAKKVSDHFNIKLDVIELSTRSPFTPFTEDIPFHILPGSYSCLYHQQHYIADLYDKHTLFINGHGGDSIYLAPSPPALFMEVLFSAGVKSQSKLFMVYRYSIIHQFLTK</sequence>
<dbReference type="Proteomes" id="UP000197157">
    <property type="component" value="Plasmid unnamed1"/>
</dbReference>
<dbReference type="InterPro" id="IPR014729">
    <property type="entry name" value="Rossmann-like_a/b/a_fold"/>
</dbReference>
<reference evidence="2 3" key="1">
    <citation type="submission" date="2017-06" db="EMBL/GenBank/DDBJ databases">
        <title>Salmonella reference genomes for public health.</title>
        <authorList>
            <person name="Robertson J."/>
            <person name="Yoshida C."/>
            <person name="Gurnik S."/>
            <person name="Nash J."/>
        </authorList>
    </citation>
    <scope>NUCLEOTIDE SEQUENCE [LARGE SCALE GENOMIC DNA]</scope>
    <source>
        <strain evidence="2 3">S-1643</strain>
        <plasmid evidence="3">Plasmid unnamed1</plasmid>
    </source>
</reference>
<dbReference type="Gene3D" id="3.40.50.620">
    <property type="entry name" value="HUPs"/>
    <property type="match status" value="1"/>
</dbReference>
<evidence type="ECO:0000313" key="2">
    <source>
        <dbReference type="EMBL" id="ASG19157.1"/>
    </source>
</evidence>
<dbReference type="GO" id="GO:0004066">
    <property type="term" value="F:asparagine synthase (glutamine-hydrolyzing) activity"/>
    <property type="evidence" value="ECO:0007669"/>
    <property type="project" value="InterPro"/>
</dbReference>
<evidence type="ECO:0000313" key="3">
    <source>
        <dbReference type="Proteomes" id="UP000197157"/>
    </source>
</evidence>
<dbReference type="AlphaFoldDB" id="A0A241PXG1"/>
<name>A0A241PXG1_SALET</name>
<dbReference type="InterPro" id="IPR001962">
    <property type="entry name" value="Asn_synthase"/>
</dbReference>
<dbReference type="GO" id="GO:0006529">
    <property type="term" value="P:asparagine biosynthetic process"/>
    <property type="evidence" value="ECO:0007669"/>
    <property type="project" value="InterPro"/>
</dbReference>
<geneLocation type="plasmid" evidence="2">
    <name>unnamed1</name>
</geneLocation>
<organism evidence="2 3">
    <name type="scientific">Salmonella enterica subsp. enterica serovar Macclesfield str. S-1643</name>
    <dbReference type="NCBI Taxonomy" id="1242107"/>
    <lineage>
        <taxon>Bacteria</taxon>
        <taxon>Pseudomonadati</taxon>
        <taxon>Pseudomonadota</taxon>
        <taxon>Gammaproteobacteria</taxon>
        <taxon>Enterobacterales</taxon>
        <taxon>Enterobacteriaceae</taxon>
        <taxon>Salmonella</taxon>
    </lineage>
</organism>